<keyword evidence="8" id="KW-1185">Reference proteome</keyword>
<dbReference type="InterPro" id="IPR014001">
    <property type="entry name" value="Helicase_ATP-bd"/>
</dbReference>
<dbReference type="SMART" id="SM00487">
    <property type="entry name" value="DEXDc"/>
    <property type="match status" value="1"/>
</dbReference>
<dbReference type="RefSeq" id="XP_003325910.2">
    <property type="nucleotide sequence ID" value="XM_003325862.2"/>
</dbReference>
<keyword evidence="3" id="KW-0067">ATP-binding</keyword>
<feature type="region of interest" description="Disordered" evidence="4">
    <location>
        <begin position="792"/>
        <end position="835"/>
    </location>
</feature>
<dbReference type="SUPFAM" id="SSF52540">
    <property type="entry name" value="P-loop containing nucleoside triphosphate hydrolases"/>
    <property type="match status" value="2"/>
</dbReference>
<organism evidence="7 8">
    <name type="scientific">Puccinia graminis f. sp. tritici (strain CRL 75-36-700-3 / race SCCL)</name>
    <name type="common">Black stem rust fungus</name>
    <dbReference type="NCBI Taxonomy" id="418459"/>
    <lineage>
        <taxon>Eukaryota</taxon>
        <taxon>Fungi</taxon>
        <taxon>Dikarya</taxon>
        <taxon>Basidiomycota</taxon>
        <taxon>Pucciniomycotina</taxon>
        <taxon>Pucciniomycetes</taxon>
        <taxon>Pucciniales</taxon>
        <taxon>Pucciniaceae</taxon>
        <taxon>Puccinia</taxon>
    </lineage>
</organism>
<feature type="region of interest" description="Disordered" evidence="4">
    <location>
        <begin position="316"/>
        <end position="370"/>
    </location>
</feature>
<evidence type="ECO:0000313" key="8">
    <source>
        <dbReference type="Proteomes" id="UP000008783"/>
    </source>
</evidence>
<dbReference type="GO" id="GO:0008094">
    <property type="term" value="F:ATP-dependent activity, acting on DNA"/>
    <property type="evidence" value="ECO:0000318"/>
    <property type="project" value="GO_Central"/>
</dbReference>
<feature type="compositionally biased region" description="Low complexity" evidence="4">
    <location>
        <begin position="1100"/>
        <end position="1111"/>
    </location>
</feature>
<feature type="region of interest" description="Disordered" evidence="4">
    <location>
        <begin position="624"/>
        <end position="656"/>
    </location>
</feature>
<dbReference type="SMART" id="SM00490">
    <property type="entry name" value="HELICc"/>
    <property type="match status" value="1"/>
</dbReference>
<evidence type="ECO:0000256" key="3">
    <source>
        <dbReference type="ARBA" id="ARBA00022840"/>
    </source>
</evidence>
<dbReference type="eggNOG" id="KOG1001">
    <property type="taxonomic scope" value="Eukaryota"/>
</dbReference>
<feature type="compositionally biased region" description="Polar residues" evidence="4">
    <location>
        <begin position="1199"/>
        <end position="1212"/>
    </location>
</feature>
<dbReference type="CDD" id="cd18793">
    <property type="entry name" value="SF2_C_SNF"/>
    <property type="match status" value="1"/>
</dbReference>
<feature type="compositionally biased region" description="Polar residues" evidence="4">
    <location>
        <begin position="136"/>
        <end position="147"/>
    </location>
</feature>
<feature type="compositionally biased region" description="Polar residues" evidence="4">
    <location>
        <begin position="321"/>
        <end position="339"/>
    </location>
</feature>
<feature type="compositionally biased region" description="Polar residues" evidence="4">
    <location>
        <begin position="155"/>
        <end position="174"/>
    </location>
</feature>
<dbReference type="Pfam" id="PF00271">
    <property type="entry name" value="Helicase_C"/>
    <property type="match status" value="1"/>
</dbReference>
<feature type="compositionally biased region" description="Basic and acidic residues" evidence="4">
    <location>
        <begin position="8"/>
        <end position="18"/>
    </location>
</feature>
<dbReference type="GO" id="GO:0016787">
    <property type="term" value="F:hydrolase activity"/>
    <property type="evidence" value="ECO:0007669"/>
    <property type="project" value="UniProtKB-KW"/>
</dbReference>
<dbReference type="GO" id="GO:0005524">
    <property type="term" value="F:ATP binding"/>
    <property type="evidence" value="ECO:0007669"/>
    <property type="project" value="UniProtKB-KW"/>
</dbReference>
<dbReference type="Gene3D" id="3.40.50.300">
    <property type="entry name" value="P-loop containing nucleotide triphosphate hydrolases"/>
    <property type="match status" value="2"/>
</dbReference>
<dbReference type="VEuPathDB" id="FungiDB:PGTG_07740"/>
<reference key="1">
    <citation type="submission" date="2007-01" db="EMBL/GenBank/DDBJ databases">
        <title>The Genome Sequence of Puccinia graminis f. sp. tritici Strain CRL 75-36-700-3.</title>
        <authorList>
            <consortium name="The Broad Institute Genome Sequencing Platform"/>
            <person name="Birren B."/>
            <person name="Lander E."/>
            <person name="Galagan J."/>
            <person name="Nusbaum C."/>
            <person name="Devon K."/>
            <person name="Cuomo C."/>
            <person name="Jaffe D."/>
            <person name="Butler J."/>
            <person name="Alvarez P."/>
            <person name="Gnerre S."/>
            <person name="Grabherr M."/>
            <person name="Mauceli E."/>
            <person name="Brockman W."/>
            <person name="Young S."/>
            <person name="LaButti K."/>
            <person name="Sykes S."/>
            <person name="DeCaprio D."/>
            <person name="Crawford M."/>
            <person name="Koehrsen M."/>
            <person name="Engels R."/>
            <person name="Montgomery P."/>
            <person name="Pearson M."/>
            <person name="Howarth C."/>
            <person name="Larson L."/>
            <person name="White J."/>
            <person name="Zeng Q."/>
            <person name="Kodira C."/>
            <person name="Yandava C."/>
            <person name="Alvarado L."/>
            <person name="O'Leary S."/>
            <person name="Szabo L."/>
            <person name="Dean R."/>
            <person name="Schein J."/>
        </authorList>
    </citation>
    <scope>NUCLEOTIDE SEQUENCE</scope>
    <source>
        <strain>CRL 75-36-700-3</strain>
    </source>
</reference>
<dbReference type="PANTHER" id="PTHR45626">
    <property type="entry name" value="TRANSCRIPTION TERMINATION FACTOR 2-RELATED"/>
    <property type="match status" value="1"/>
</dbReference>
<feature type="region of interest" description="Disordered" evidence="4">
    <location>
        <begin position="1073"/>
        <end position="1125"/>
    </location>
</feature>
<feature type="compositionally biased region" description="Basic residues" evidence="4">
    <location>
        <begin position="824"/>
        <end position="835"/>
    </location>
</feature>
<feature type="compositionally biased region" description="Acidic residues" evidence="4">
    <location>
        <begin position="794"/>
        <end position="807"/>
    </location>
</feature>
<dbReference type="EMBL" id="DS178279">
    <property type="protein sequence ID" value="EFP81491.2"/>
    <property type="molecule type" value="Genomic_DNA"/>
</dbReference>
<proteinExistence type="predicted"/>
<feature type="region of interest" description="Disordered" evidence="4">
    <location>
        <begin position="1198"/>
        <end position="1232"/>
    </location>
</feature>
<dbReference type="PROSITE" id="PS51192">
    <property type="entry name" value="HELICASE_ATP_BIND_1"/>
    <property type="match status" value="1"/>
</dbReference>
<feature type="region of interest" description="Disordered" evidence="4">
    <location>
        <begin position="130"/>
        <end position="221"/>
    </location>
</feature>
<dbReference type="GO" id="GO:0006281">
    <property type="term" value="P:DNA repair"/>
    <property type="evidence" value="ECO:0000318"/>
    <property type="project" value="GO_Central"/>
</dbReference>
<evidence type="ECO:0000313" key="7">
    <source>
        <dbReference type="EMBL" id="EFP81491.2"/>
    </source>
</evidence>
<evidence type="ECO:0000259" key="6">
    <source>
        <dbReference type="PROSITE" id="PS51194"/>
    </source>
</evidence>
<dbReference type="InterPro" id="IPR027417">
    <property type="entry name" value="P-loop_NTPase"/>
</dbReference>
<sequence>MSTSTKTTQEEDHEDRPNKRPKLTPSPPSSSLSPLSSPTAEQQQKQQQNQQQQKQKQKQKQQPEQQPSSTAHSSRSTSPTTTNTLKPNHQPIPSSSTSTLPPLPPLLHQKVRFGTKQQALALSQAILRRQAEQKEQQQPNRSQSITKTPYAHLNIPSTSTNSAPVINLNQTMNPNPTPAAANRSPHPWSHRSSPTTNSTNNNNNNQSNSYPANSSQPSPNLNNHRPICIGLLSSLVLILHRLKDFQVDQCGPDGRARPQTIPVRISRHQPNGSNEVLRVLAPTGEQFGVVEQKIGNVIGPLLGPINSFSGGSAVGGWTPNGIIQPQPSSSPKINSETSNTPETDDPEITETNGLGGPKVTQSMPTTTTSSDGRQLFIECCVIRRGEQNPMMLPLQLLLFCLPESISSVAAYLSRSGVSLEHPVSYHSEMHLGCLYDNPHSSQPREALDSIRQRLLGPNLPYSTTPISRNNFQVCDTQQQVATIFKSLASGVDLDETEPGHMIITSLYPHQKQALSFMLDRETLKVVPPDLKSARNPTERKALEKEDEENLVSLWKKTRDTYGRHVGWMNVVTGIQQIGKETPPQCRGAILADDMGLGKTISIISLISTTHQASIEFAKSPIIRPVIQPNNDNPPRNNDKNSGGIAKRSQSDAITGGSLSAQTSKISLVGTSTQSTATQKKEGALAAKKRIANHDRSHLIKVKSRATLIVCPLSTVQNWESQIEEHVRKIPTPAADGSSSSSAPSKSSLSVCVYHGNGRTSDPHVLADHDVVITTYSLLGYEFSRQNRVIKEAEDGNESSDGVEEVDAEGGSIQILNGNPEKTQAKSRGKLKRKRKGDGLLSPLQAVEWFRVVLDEAHMIKEHTTTQSKAACDLLAERRVCLTGTPLQNSLNDLFSLVCFLRLEPFTDRAVWTTHIGHPARLGEPLGVSRLQLIMRHIALRRTKQSSDKHGKPILTLPPKKDDIVYLELNETEKEFYSMYHQRSRQTFMTLKSQDTVLKNYCSILQELLRLRQICAHVGLVLDAETQSGKGLDLARQIEQEGFSRSNAIHLLILMRDTGATQCSECGREAISASTGENEEEVEDIKAPQATGSKRGRKKSNNNNPKQQQHSSAISKVPENTDAKESQSISVITRCQHLFCLQCYRERLCSGLRIQGEHKEEVLLDCSVCLQQLNPSSDIAEISAVELQKNLQLEELTADDTGSITSGPASNGASKARSRKSKATQKMKAVEPSSLPVVKAEEEVSLETKERKPRTVASLIEEKGSSPMLKHGTKISQLILDLLPFSRANPASANFAPQDPMFNEESNPNDPDADFKPTKGAVVKSVVFSQWTKLLDKIASAFDEFNIQYKKLDGTMSRAERNRSMEALKADPKCEVLLVSLRAGGVGLNLTCAQRVYLMEPFWNPAVENQAVDRVHRLGQTKPVRMIRYIISGSVEQNMLEIQKRKTELANMSLGQTLSKEELAKRRVEDLHILFKENINSN</sequence>
<evidence type="ECO:0000256" key="2">
    <source>
        <dbReference type="ARBA" id="ARBA00022801"/>
    </source>
</evidence>
<evidence type="ECO:0000256" key="1">
    <source>
        <dbReference type="ARBA" id="ARBA00022741"/>
    </source>
</evidence>
<keyword evidence="1" id="KW-0547">Nucleotide-binding</keyword>
<dbReference type="Pfam" id="PF00176">
    <property type="entry name" value="SNF2-rel_dom"/>
    <property type="match status" value="1"/>
</dbReference>
<dbReference type="InParanoid" id="E3KBJ5"/>
<accession>E3KBJ5</accession>
<feature type="compositionally biased region" description="Low complexity" evidence="4">
    <location>
        <begin position="29"/>
        <end position="84"/>
    </location>
</feature>
<evidence type="ECO:0000256" key="4">
    <source>
        <dbReference type="SAM" id="MobiDB-lite"/>
    </source>
</evidence>
<dbReference type="OrthoDB" id="448448at2759"/>
<protein>
    <recommendedName>
        <fullName evidence="9">DNA helicase rad5</fullName>
    </recommendedName>
</protein>
<feature type="compositionally biased region" description="Basic residues" evidence="4">
    <location>
        <begin position="1215"/>
        <end position="1224"/>
    </location>
</feature>
<evidence type="ECO:0000259" key="5">
    <source>
        <dbReference type="PROSITE" id="PS51192"/>
    </source>
</evidence>
<dbReference type="PANTHER" id="PTHR45626:SF52">
    <property type="entry name" value="SINGLE-STRANDED DNA-DEPENDENT ATPASE (EUROFUNG)"/>
    <property type="match status" value="1"/>
</dbReference>
<dbReference type="InterPro" id="IPR000330">
    <property type="entry name" value="SNF2_N"/>
</dbReference>
<dbReference type="InterPro" id="IPR049730">
    <property type="entry name" value="SNF2/RAD54-like_C"/>
</dbReference>
<evidence type="ECO:0008006" key="9">
    <source>
        <dbReference type="Google" id="ProtNLM"/>
    </source>
</evidence>
<name>E3KBJ5_PUCGT</name>
<dbReference type="HOGENOM" id="CLU_000315_2_7_1"/>
<feature type="domain" description="Helicase ATP-binding" evidence="5">
    <location>
        <begin position="702"/>
        <end position="903"/>
    </location>
</feature>
<dbReference type="Proteomes" id="UP000008783">
    <property type="component" value="Unassembled WGS sequence"/>
</dbReference>
<feature type="domain" description="Helicase C-terminal" evidence="6">
    <location>
        <begin position="1313"/>
        <end position="1465"/>
    </location>
</feature>
<dbReference type="InterPro" id="IPR001650">
    <property type="entry name" value="Helicase_C-like"/>
</dbReference>
<dbReference type="InterPro" id="IPR050628">
    <property type="entry name" value="SNF2_RAD54_helicase_TF"/>
</dbReference>
<dbReference type="CDD" id="cd18008">
    <property type="entry name" value="DEXDc_SHPRH-like"/>
    <property type="match status" value="1"/>
</dbReference>
<dbReference type="PROSITE" id="PS51194">
    <property type="entry name" value="HELICASE_CTER"/>
    <property type="match status" value="1"/>
</dbReference>
<feature type="compositionally biased region" description="Low complexity" evidence="4">
    <location>
        <begin position="183"/>
        <end position="220"/>
    </location>
</feature>
<keyword evidence="2" id="KW-0378">Hydrolase</keyword>
<dbReference type="STRING" id="418459.E3KBJ5"/>
<gene>
    <name evidence="7" type="ORF">PGTG_07740</name>
</gene>
<dbReference type="GO" id="GO:0005634">
    <property type="term" value="C:nucleus"/>
    <property type="evidence" value="ECO:0000318"/>
    <property type="project" value="GO_Central"/>
</dbReference>
<dbReference type="GeneID" id="10537229"/>
<reference evidence="8" key="2">
    <citation type="journal article" date="2011" name="Proc. Natl. Acad. Sci. U.S.A.">
        <title>Obligate biotrophy features unraveled by the genomic analysis of rust fungi.</title>
        <authorList>
            <person name="Duplessis S."/>
            <person name="Cuomo C.A."/>
            <person name="Lin Y.-C."/>
            <person name="Aerts A."/>
            <person name="Tisserant E."/>
            <person name="Veneault-Fourrey C."/>
            <person name="Joly D.L."/>
            <person name="Hacquard S."/>
            <person name="Amselem J."/>
            <person name="Cantarel B.L."/>
            <person name="Chiu R."/>
            <person name="Coutinho P.M."/>
            <person name="Feau N."/>
            <person name="Field M."/>
            <person name="Frey P."/>
            <person name="Gelhaye E."/>
            <person name="Goldberg J."/>
            <person name="Grabherr M.G."/>
            <person name="Kodira C.D."/>
            <person name="Kohler A."/>
            <person name="Kuees U."/>
            <person name="Lindquist E.A."/>
            <person name="Lucas S.M."/>
            <person name="Mago R."/>
            <person name="Mauceli E."/>
            <person name="Morin E."/>
            <person name="Murat C."/>
            <person name="Pangilinan J.L."/>
            <person name="Park R."/>
            <person name="Pearson M."/>
            <person name="Quesneville H."/>
            <person name="Rouhier N."/>
            <person name="Sakthikumar S."/>
            <person name="Salamov A.A."/>
            <person name="Schmutz J."/>
            <person name="Selles B."/>
            <person name="Shapiro H."/>
            <person name="Tanguay P."/>
            <person name="Tuskan G.A."/>
            <person name="Henrissat B."/>
            <person name="Van de Peer Y."/>
            <person name="Rouze P."/>
            <person name="Ellis J.G."/>
            <person name="Dodds P.N."/>
            <person name="Schein J.E."/>
            <person name="Zhong S."/>
            <person name="Hamelin R.C."/>
            <person name="Grigoriev I.V."/>
            <person name="Szabo L.J."/>
            <person name="Martin F."/>
        </authorList>
    </citation>
    <scope>NUCLEOTIDE SEQUENCE [LARGE SCALE GENOMIC DNA]</scope>
    <source>
        <strain evidence="8">CRL 75-36-700-3 / race SCCL</strain>
    </source>
</reference>
<feature type="region of interest" description="Disordered" evidence="4">
    <location>
        <begin position="1"/>
        <end position="106"/>
    </location>
</feature>
<feature type="compositionally biased region" description="Polar residues" evidence="4">
    <location>
        <begin position="359"/>
        <end position="370"/>
    </location>
</feature>
<dbReference type="InterPro" id="IPR038718">
    <property type="entry name" value="SNF2-like_sf"/>
</dbReference>
<dbReference type="Gene3D" id="3.40.50.10810">
    <property type="entry name" value="Tandem AAA-ATPase domain"/>
    <property type="match status" value="3"/>
</dbReference>
<dbReference type="KEGG" id="pgr:PGTG_07740"/>